<evidence type="ECO:0000313" key="2">
    <source>
        <dbReference type="EMBL" id="QWF70052.1"/>
    </source>
</evidence>
<feature type="signal peptide" evidence="1">
    <location>
        <begin position="1"/>
        <end position="22"/>
    </location>
</feature>
<evidence type="ECO:0000313" key="3">
    <source>
        <dbReference type="Proteomes" id="UP000676649"/>
    </source>
</evidence>
<name>A0A975R8J0_9GAMM</name>
<evidence type="ECO:0000256" key="1">
    <source>
        <dbReference type="SAM" id="SignalP"/>
    </source>
</evidence>
<dbReference type="KEGG" id="mpad:KEF85_11900"/>
<dbReference type="Proteomes" id="UP000676649">
    <property type="component" value="Chromosome"/>
</dbReference>
<gene>
    <name evidence="2" type="ORF">KEF85_11900</name>
</gene>
<dbReference type="Pfam" id="PF10082">
    <property type="entry name" value="BBP2_2"/>
    <property type="match status" value="1"/>
</dbReference>
<feature type="chain" id="PRO_5037240734" evidence="1">
    <location>
        <begin position="23"/>
        <end position="409"/>
    </location>
</feature>
<accession>A0A975R8J0</accession>
<dbReference type="RefSeq" id="WP_215580844.1">
    <property type="nucleotide sequence ID" value="NZ_CP073754.1"/>
</dbReference>
<keyword evidence="1" id="KW-0732">Signal</keyword>
<proteinExistence type="predicted"/>
<dbReference type="InterPro" id="IPR018759">
    <property type="entry name" value="BBP2_2"/>
</dbReference>
<dbReference type="AlphaFoldDB" id="A0A975R8J0"/>
<sequence length="409" mass="47036">MKRIDKIILLMWLLTSAYNVSAADKDMKPGMLSLGAFDLTPTLNVDESYNDNIFYSQENPKGSFITQVTGGGEIALRKKMDKYALRYSFLSSQYHDSNKDSYVDQFLGFTTHFEANNRNRIDFNTNAIFSHYMRGTVLSQGSIAQTLSGPDQYHLYNAGLEYRYGRVDAKGNLGMDLKWLQFTYDNRLNATQVYDRTQFEFTPGFFLRLSPDVYFTSQVQNIIVDYPSSQTVTTTIGQFISPQSYNMQRYLVGMKWNQTSKTKGSIRVGEFQEQIQSNSQLISTGGTSGLTWDGDIYWAPLEYSKFNLDISNMIQPSIGFGNRQLQTYNLGWEHEWPNRITTNLGGMYQTVSHSASLHTVSGTTYKLDVKYKIRDWVDLGVNYYKTDFQAYLLNSNSNQDIYMLYIHFK</sequence>
<dbReference type="EMBL" id="CP073754">
    <property type="protein sequence ID" value="QWF70052.1"/>
    <property type="molecule type" value="Genomic_DNA"/>
</dbReference>
<reference evidence="2" key="1">
    <citation type="submission" date="2021-04" db="EMBL/GenBank/DDBJ databases">
        <title>Draft genome sequence data of methanotrophic Methylovulum sp. strain S1L and Methylomonas sp. strain S2AM isolated from boreal lake water columns.</title>
        <authorList>
            <person name="Rissanen A.J."/>
            <person name="Mangayil R."/>
            <person name="Svenning M.M."/>
            <person name="Khanongnuch R."/>
        </authorList>
    </citation>
    <scope>NUCLEOTIDE SEQUENCE</scope>
    <source>
        <strain evidence="2">S2AM</strain>
    </source>
</reference>
<organism evidence="2 3">
    <name type="scientific">Methylomonas paludis</name>
    <dbReference type="NCBI Taxonomy" id="1173101"/>
    <lineage>
        <taxon>Bacteria</taxon>
        <taxon>Pseudomonadati</taxon>
        <taxon>Pseudomonadota</taxon>
        <taxon>Gammaproteobacteria</taxon>
        <taxon>Methylococcales</taxon>
        <taxon>Methylococcaceae</taxon>
        <taxon>Methylomonas</taxon>
    </lineage>
</organism>
<keyword evidence="3" id="KW-1185">Reference proteome</keyword>
<protein>
    <submittedName>
        <fullName evidence="2">Outer membrane beta-barrel protein</fullName>
    </submittedName>
</protein>